<dbReference type="AlphaFoldDB" id="A0A0C5VXH0"/>
<dbReference type="OrthoDB" id="502646at2"/>
<proteinExistence type="predicted"/>
<dbReference type="Proteomes" id="UP000032229">
    <property type="component" value="Chromosome"/>
</dbReference>
<dbReference type="RefSeq" id="WP_044638522.1">
    <property type="nucleotide sequence ID" value="NZ_CP007202.1"/>
</dbReference>
<accession>A0A0C5VXH0</accession>
<dbReference type="InterPro" id="IPR028098">
    <property type="entry name" value="Glyco_trans_4-like_N"/>
</dbReference>
<dbReference type="HOGENOM" id="CLU_009583_2_3_10"/>
<evidence type="ECO:0000259" key="1">
    <source>
        <dbReference type="Pfam" id="PF00534"/>
    </source>
</evidence>
<dbReference type="Pfam" id="PF00534">
    <property type="entry name" value="Glycos_transf_1"/>
    <property type="match status" value="1"/>
</dbReference>
<dbReference type="InterPro" id="IPR050194">
    <property type="entry name" value="Glycosyltransferase_grp1"/>
</dbReference>
<dbReference type="STRING" id="1454006.AW14_09350"/>
<dbReference type="PANTHER" id="PTHR45947">
    <property type="entry name" value="SULFOQUINOVOSYL TRANSFERASE SQD2"/>
    <property type="match status" value="1"/>
</dbReference>
<gene>
    <name evidence="3" type="ORF">AW14_09350</name>
</gene>
<dbReference type="Gene3D" id="3.40.50.2000">
    <property type="entry name" value="Glycogen Phosphorylase B"/>
    <property type="match status" value="2"/>
</dbReference>
<dbReference type="Pfam" id="PF13439">
    <property type="entry name" value="Glyco_transf_4"/>
    <property type="match status" value="1"/>
</dbReference>
<dbReference type="PATRIC" id="fig|1454006.5.peg.1849"/>
<dbReference type="GO" id="GO:0016757">
    <property type="term" value="F:glycosyltransferase activity"/>
    <property type="evidence" value="ECO:0007669"/>
    <property type="project" value="InterPro"/>
</dbReference>
<dbReference type="CDD" id="cd03801">
    <property type="entry name" value="GT4_PimA-like"/>
    <property type="match status" value="1"/>
</dbReference>
<evidence type="ECO:0000259" key="2">
    <source>
        <dbReference type="Pfam" id="PF13439"/>
    </source>
</evidence>
<organism evidence="3 4">
    <name type="scientific">Siansivirga zeaxanthinifaciens CC-SAMT-1</name>
    <dbReference type="NCBI Taxonomy" id="1454006"/>
    <lineage>
        <taxon>Bacteria</taxon>
        <taxon>Pseudomonadati</taxon>
        <taxon>Bacteroidota</taxon>
        <taxon>Flavobacteriia</taxon>
        <taxon>Flavobacteriales</taxon>
        <taxon>Flavobacteriaceae</taxon>
        <taxon>Siansivirga</taxon>
    </lineage>
</organism>
<feature type="domain" description="Glycosyltransferase subfamily 4-like N-terminal" evidence="2">
    <location>
        <begin position="20"/>
        <end position="182"/>
    </location>
</feature>
<protein>
    <submittedName>
        <fullName evidence="3">Glycosyl transferase family 1</fullName>
    </submittedName>
</protein>
<evidence type="ECO:0000313" key="3">
    <source>
        <dbReference type="EMBL" id="AJR03791.1"/>
    </source>
</evidence>
<keyword evidence="4" id="KW-1185">Reference proteome</keyword>
<dbReference type="SUPFAM" id="SSF53756">
    <property type="entry name" value="UDP-Glycosyltransferase/glycogen phosphorylase"/>
    <property type="match status" value="1"/>
</dbReference>
<evidence type="ECO:0000313" key="4">
    <source>
        <dbReference type="Proteomes" id="UP000032229"/>
    </source>
</evidence>
<dbReference type="KEGG" id="sze:AW14_09350"/>
<dbReference type="InterPro" id="IPR001296">
    <property type="entry name" value="Glyco_trans_1"/>
</dbReference>
<dbReference type="PANTHER" id="PTHR45947:SF14">
    <property type="entry name" value="SLL1723 PROTEIN"/>
    <property type="match status" value="1"/>
</dbReference>
<feature type="domain" description="Glycosyl transferase family 1" evidence="1">
    <location>
        <begin position="193"/>
        <end position="357"/>
    </location>
</feature>
<reference evidence="3 4" key="1">
    <citation type="submission" date="2014-02" db="EMBL/GenBank/DDBJ databases">
        <authorList>
            <person name="Young C.-C."/>
            <person name="Hameed A."/>
            <person name="Huang H.-C."/>
            <person name="Shahina M."/>
        </authorList>
    </citation>
    <scope>NUCLEOTIDE SEQUENCE [LARGE SCALE GENOMIC DNA]</scope>
    <source>
        <strain evidence="3 4">CC-SAMT-1</strain>
    </source>
</reference>
<keyword evidence="3" id="KW-0808">Transferase</keyword>
<sequence>MHIAYITSEYASPRVSQAAGIGTSIKNLAVALVSKGHQVTVVVYNQNETACYMEAGVSIHLIAKKQYAYFTWFYYRKQINKYVNALVAAQKIDLVEAPDWTGITALMRFKVPLVIRLHGSDGYFCKLENRRQKFKNFVFEKYALKGATAYIAPTSYAGMVTAKLFVLKPAKIKTIHYGLELSKFTNTHPTQYSKYRLLYIGTIIRKKGVFELAAIFNDVVAKQPEATLTLIGRDSADIKTGAASTYELITSLFTPEALKRVNYLGSIPYSQVQDEIKAAHVCVFPSFAETLGMVTIESMALQKPVVNTNMGWAQELIQDGRDGFLVHPTDISLYAERIITLFQDAVLCEKIGKQARAQVEALFDIEKNADVNLMYYRTFLCYEDR</sequence>
<dbReference type="EMBL" id="CP007202">
    <property type="protein sequence ID" value="AJR03791.1"/>
    <property type="molecule type" value="Genomic_DNA"/>
</dbReference>
<name>A0A0C5VXH0_9FLAO</name>